<dbReference type="KEGG" id="hpel:HZS54_20375"/>
<accession>A0A7D5PD63</accession>
<dbReference type="EMBL" id="CP058909">
    <property type="protein sequence ID" value="QLH83842.1"/>
    <property type="molecule type" value="Genomic_DNA"/>
</dbReference>
<dbReference type="RefSeq" id="WP_179918883.1">
    <property type="nucleotide sequence ID" value="NZ_CP058909.1"/>
</dbReference>
<evidence type="ECO:0000313" key="1">
    <source>
        <dbReference type="EMBL" id="QLH83842.1"/>
    </source>
</evidence>
<gene>
    <name evidence="1" type="ORF">HZS54_20375</name>
</gene>
<sequence length="341" mass="38054">MDEDVEMRSAVMEAVTAATRLQAAVTDPAVSPYQAPGRKCFWRYYSAYGELGAVCVWLRASGVTGDEYYDHLQTWYSEKIVNETMNIQWRGLVSTRGFSTDQMQMADVVATRWDERVGGADESVAELAMSVLSSWLRQQMAESIENSCVSDKGSMSLVTQFGWILLQALESGLNEADSELSSVLYWTAFAGGKHDSDGASAAKLAPLRELGILVRGGSTPRLSVPSPVFEALREEYSEYRRDVEQYVSGLDAAARNELVEIRSAGTSPYRQSLVREFQEPEQYPSHEAVRERLIEAGVLLVHVTDENLTFERAQRDSTRRKRITYIISPAARAAADRLHEV</sequence>
<reference evidence="1 2" key="1">
    <citation type="submission" date="2020-07" db="EMBL/GenBank/DDBJ databases">
        <title>Halosimplex litoreum sp. nov. and Halosimplex rubrum sp. nov., isolated from different salt environments.</title>
        <authorList>
            <person name="Cui H."/>
        </authorList>
    </citation>
    <scope>NUCLEOTIDE SEQUENCE [LARGE SCALE GENOMIC DNA]</scope>
    <source>
        <strain evidence="1 2">R2</strain>
    </source>
</reference>
<dbReference type="GeneID" id="56084998"/>
<dbReference type="Proteomes" id="UP000509346">
    <property type="component" value="Chromosome"/>
</dbReference>
<protein>
    <submittedName>
        <fullName evidence="1">Uncharacterized protein</fullName>
    </submittedName>
</protein>
<dbReference type="AlphaFoldDB" id="A0A7D5PD63"/>
<organism evidence="1 2">
    <name type="scientific">Halosimplex pelagicum</name>
    <dbReference type="NCBI Taxonomy" id="869886"/>
    <lineage>
        <taxon>Archaea</taxon>
        <taxon>Methanobacteriati</taxon>
        <taxon>Methanobacteriota</taxon>
        <taxon>Stenosarchaea group</taxon>
        <taxon>Halobacteria</taxon>
        <taxon>Halobacteriales</taxon>
        <taxon>Haloarculaceae</taxon>
        <taxon>Halosimplex</taxon>
    </lineage>
</organism>
<proteinExistence type="predicted"/>
<keyword evidence="2" id="KW-1185">Reference proteome</keyword>
<name>A0A7D5PD63_9EURY</name>
<evidence type="ECO:0000313" key="2">
    <source>
        <dbReference type="Proteomes" id="UP000509346"/>
    </source>
</evidence>